<dbReference type="InterPro" id="IPR036188">
    <property type="entry name" value="FAD/NAD-bd_sf"/>
</dbReference>
<dbReference type="NCBIfam" id="NF045664">
    <property type="entry name" value="XdhC_rel_AOR"/>
    <property type="match status" value="1"/>
</dbReference>
<feature type="domain" description="XdhC Rossmann" evidence="2">
    <location>
        <begin position="195"/>
        <end position="338"/>
    </location>
</feature>
<evidence type="ECO:0000259" key="1">
    <source>
        <dbReference type="Pfam" id="PF02625"/>
    </source>
</evidence>
<evidence type="ECO:0000313" key="4">
    <source>
        <dbReference type="Proteomes" id="UP000184139"/>
    </source>
</evidence>
<dbReference type="EMBL" id="FQXS01000038">
    <property type="protein sequence ID" value="SHI11596.1"/>
    <property type="molecule type" value="Genomic_DNA"/>
</dbReference>
<dbReference type="Pfam" id="PF13478">
    <property type="entry name" value="XdhC_C"/>
    <property type="match status" value="1"/>
</dbReference>
<dbReference type="PANTHER" id="PTHR30388">
    <property type="entry name" value="ALDEHYDE OXIDOREDUCTASE MOLYBDENUM COFACTOR ASSEMBLY PROTEIN"/>
    <property type="match status" value="1"/>
</dbReference>
<protein>
    <submittedName>
        <fullName evidence="3">Xanthine dehydrogenase accessory factor</fullName>
    </submittedName>
</protein>
<dbReference type="OrthoDB" id="9815497at2"/>
<dbReference type="SUPFAM" id="SSF51905">
    <property type="entry name" value="FAD/NAD(P)-binding domain"/>
    <property type="match status" value="1"/>
</dbReference>
<feature type="domain" description="XdhC- CoxI" evidence="1">
    <location>
        <begin position="13"/>
        <end position="77"/>
    </location>
</feature>
<dbReference type="InterPro" id="IPR003777">
    <property type="entry name" value="XdhC_CoxI"/>
</dbReference>
<keyword evidence="4" id="KW-1185">Reference proteome</keyword>
<proteinExistence type="predicted"/>
<dbReference type="InterPro" id="IPR027051">
    <property type="entry name" value="XdhC_Rossmann_dom"/>
</dbReference>
<dbReference type="Proteomes" id="UP000184139">
    <property type="component" value="Unassembled WGS sequence"/>
</dbReference>
<evidence type="ECO:0000259" key="2">
    <source>
        <dbReference type="Pfam" id="PF13478"/>
    </source>
</evidence>
<name>A0A1M5YHU9_9BACT</name>
<dbReference type="InterPro" id="IPR052698">
    <property type="entry name" value="MoCofactor_Util/Proc"/>
</dbReference>
<dbReference type="AlphaFoldDB" id="A0A1M5YHU9"/>
<organism evidence="3 4">
    <name type="scientific">Desulfofustis glycolicus DSM 9705</name>
    <dbReference type="NCBI Taxonomy" id="1121409"/>
    <lineage>
        <taxon>Bacteria</taxon>
        <taxon>Pseudomonadati</taxon>
        <taxon>Thermodesulfobacteriota</taxon>
        <taxon>Desulfobulbia</taxon>
        <taxon>Desulfobulbales</taxon>
        <taxon>Desulfocapsaceae</taxon>
        <taxon>Desulfofustis</taxon>
    </lineage>
</organism>
<gene>
    <name evidence="3" type="ORF">SAMN02745124_04046</name>
</gene>
<dbReference type="RefSeq" id="WP_073378995.1">
    <property type="nucleotide sequence ID" value="NZ_FQXS01000038.1"/>
</dbReference>
<dbReference type="Gene3D" id="3.40.50.720">
    <property type="entry name" value="NAD(P)-binding Rossmann-like Domain"/>
    <property type="match status" value="1"/>
</dbReference>
<accession>A0A1M5YHU9</accession>
<reference evidence="3 4" key="1">
    <citation type="submission" date="2016-11" db="EMBL/GenBank/DDBJ databases">
        <authorList>
            <person name="Jaros S."/>
            <person name="Januszkiewicz K."/>
            <person name="Wedrychowicz H."/>
        </authorList>
    </citation>
    <scope>NUCLEOTIDE SEQUENCE [LARGE SCALE GENOMIC DNA]</scope>
    <source>
        <strain evidence="3 4">DSM 9705</strain>
    </source>
</reference>
<dbReference type="Pfam" id="PF02625">
    <property type="entry name" value="XdhC_CoxI"/>
    <property type="match status" value="1"/>
</dbReference>
<dbReference type="STRING" id="1121409.SAMN02745124_04046"/>
<dbReference type="PANTHER" id="PTHR30388:SF6">
    <property type="entry name" value="XANTHINE DEHYDROGENASE SUBUNIT A-RELATED"/>
    <property type="match status" value="1"/>
</dbReference>
<sequence>MRDLLKQLVKQVQGGRELVLASIISHSGSTPRSSGSLMLVFPDDSIQGSVGGGLLEAKVQEMAKELFQSGGLRLVDFILTGDEAARDGMLCGGQVRIRLEHVPSEPESVEHFDRLADIIGRGRNAVLVSQVEGSAERLELAGRWVLDRQGGAGDTHPEPLVDLMQQQSFQDLETGIIKIEKGRFLVEPFMAETEVIIVGAGHVGQATARLTAMVGFRTVVLDDRADFASKERFPEADQVEVLESFQNCFTRVRPGRRSFLVIMTRGHLHDRGVLAQALSTEAGYIGMIGSARKRTAIYEALLDDGVSEAALARVHSPIGLSIKAETPAEIAVSIVAEMIQKRAELLDNAV</sequence>
<evidence type="ECO:0000313" key="3">
    <source>
        <dbReference type="EMBL" id="SHI11596.1"/>
    </source>
</evidence>